<dbReference type="Proteomes" id="UP000799291">
    <property type="component" value="Unassembled WGS sequence"/>
</dbReference>
<protein>
    <submittedName>
        <fullName evidence="1">Uncharacterized protein</fullName>
    </submittedName>
</protein>
<dbReference type="EMBL" id="MU005621">
    <property type="protein sequence ID" value="KAF2677584.1"/>
    <property type="molecule type" value="Genomic_DNA"/>
</dbReference>
<evidence type="ECO:0000313" key="1">
    <source>
        <dbReference type="EMBL" id="KAF2677584.1"/>
    </source>
</evidence>
<gene>
    <name evidence="1" type="ORF">K458DRAFT_436510</name>
</gene>
<reference evidence="1" key="1">
    <citation type="journal article" date="2020" name="Stud. Mycol.">
        <title>101 Dothideomycetes genomes: a test case for predicting lifestyles and emergence of pathogens.</title>
        <authorList>
            <person name="Haridas S."/>
            <person name="Albert R."/>
            <person name="Binder M."/>
            <person name="Bloem J."/>
            <person name="Labutti K."/>
            <person name="Salamov A."/>
            <person name="Andreopoulos B."/>
            <person name="Baker S."/>
            <person name="Barry K."/>
            <person name="Bills G."/>
            <person name="Bluhm B."/>
            <person name="Cannon C."/>
            <person name="Castanera R."/>
            <person name="Culley D."/>
            <person name="Daum C."/>
            <person name="Ezra D."/>
            <person name="Gonzalez J."/>
            <person name="Henrissat B."/>
            <person name="Kuo A."/>
            <person name="Liang C."/>
            <person name="Lipzen A."/>
            <person name="Lutzoni F."/>
            <person name="Magnuson J."/>
            <person name="Mondo S."/>
            <person name="Nolan M."/>
            <person name="Ohm R."/>
            <person name="Pangilinan J."/>
            <person name="Park H.-J."/>
            <person name="Ramirez L."/>
            <person name="Alfaro M."/>
            <person name="Sun H."/>
            <person name="Tritt A."/>
            <person name="Yoshinaga Y."/>
            <person name="Zwiers L.-H."/>
            <person name="Turgeon B."/>
            <person name="Goodwin S."/>
            <person name="Spatafora J."/>
            <person name="Crous P."/>
            <person name="Grigoriev I."/>
        </authorList>
    </citation>
    <scope>NUCLEOTIDE SEQUENCE</scope>
    <source>
        <strain evidence="1">CBS 122367</strain>
    </source>
</reference>
<sequence>MSVKKCRDRVLTAQSKHGWTHPKVEAWHPPPGIQDLTPILKLPMYVDRDTKVPTPSLPARTRRRNRFQPPMFSEARGNRNASNTSGRATSVLNASSLRFGCITASLCLHQGRHQMTEMACDVERRRCHYDLYDRTTLPSCTRDQPPTIDLSSDWLRLHA</sequence>
<accession>A0A6G1IH78</accession>
<proteinExistence type="predicted"/>
<evidence type="ECO:0000313" key="2">
    <source>
        <dbReference type="Proteomes" id="UP000799291"/>
    </source>
</evidence>
<dbReference type="AlphaFoldDB" id="A0A6G1IH78"/>
<organism evidence="1 2">
    <name type="scientific">Lentithecium fluviatile CBS 122367</name>
    <dbReference type="NCBI Taxonomy" id="1168545"/>
    <lineage>
        <taxon>Eukaryota</taxon>
        <taxon>Fungi</taxon>
        <taxon>Dikarya</taxon>
        <taxon>Ascomycota</taxon>
        <taxon>Pezizomycotina</taxon>
        <taxon>Dothideomycetes</taxon>
        <taxon>Pleosporomycetidae</taxon>
        <taxon>Pleosporales</taxon>
        <taxon>Massarineae</taxon>
        <taxon>Lentitheciaceae</taxon>
        <taxon>Lentithecium</taxon>
    </lineage>
</organism>
<name>A0A6G1IH78_9PLEO</name>
<keyword evidence="2" id="KW-1185">Reference proteome</keyword>